<dbReference type="CDD" id="cd00093">
    <property type="entry name" value="HTH_XRE"/>
    <property type="match status" value="1"/>
</dbReference>
<dbReference type="Gene3D" id="1.10.260.40">
    <property type="entry name" value="lambda repressor-like DNA-binding domains"/>
    <property type="match status" value="1"/>
</dbReference>
<dbReference type="AlphaFoldDB" id="A0A1S8CZF8"/>
<dbReference type="SUPFAM" id="SSF47413">
    <property type="entry name" value="lambda repressor-like DNA-binding domains"/>
    <property type="match status" value="1"/>
</dbReference>
<keyword evidence="1" id="KW-0238">DNA-binding</keyword>
<dbReference type="SMART" id="SM00530">
    <property type="entry name" value="HTH_XRE"/>
    <property type="match status" value="1"/>
</dbReference>
<evidence type="ECO:0000313" key="3">
    <source>
        <dbReference type="EMBL" id="ONH81109.1"/>
    </source>
</evidence>
<evidence type="ECO:0000259" key="2">
    <source>
        <dbReference type="PROSITE" id="PS50943"/>
    </source>
</evidence>
<comment type="caution">
    <text evidence="3">The sequence shown here is derived from an EMBL/GenBank/DDBJ whole genome shotgun (WGS) entry which is preliminary data.</text>
</comment>
<feature type="domain" description="HTH cro/C1-type" evidence="2">
    <location>
        <begin position="7"/>
        <end position="61"/>
    </location>
</feature>
<keyword evidence="4" id="KW-1185">Reference proteome</keyword>
<evidence type="ECO:0000256" key="1">
    <source>
        <dbReference type="ARBA" id="ARBA00023125"/>
    </source>
</evidence>
<dbReference type="RefSeq" id="WP_076970497.1">
    <property type="nucleotide sequence ID" value="NZ_CP147883.1"/>
</dbReference>
<dbReference type="Pfam" id="PF13560">
    <property type="entry name" value="HTH_31"/>
    <property type="match status" value="1"/>
</dbReference>
<dbReference type="InterPro" id="IPR001387">
    <property type="entry name" value="Cro/C1-type_HTH"/>
</dbReference>
<proteinExistence type="predicted"/>
<dbReference type="PANTHER" id="PTHR46558">
    <property type="entry name" value="TRACRIPTIONAL REGULATORY PROTEIN-RELATED-RELATED"/>
    <property type="match status" value="1"/>
</dbReference>
<dbReference type="Proteomes" id="UP000054844">
    <property type="component" value="Unassembled WGS sequence"/>
</dbReference>
<dbReference type="PANTHER" id="PTHR46558:SF12">
    <property type="entry name" value="DNA-BINDING PROTEIN"/>
    <property type="match status" value="1"/>
</dbReference>
<dbReference type="GO" id="GO:0003677">
    <property type="term" value="F:DNA binding"/>
    <property type="evidence" value="ECO:0007669"/>
    <property type="project" value="UniProtKB-KW"/>
</dbReference>
<dbReference type="InterPro" id="IPR010982">
    <property type="entry name" value="Lambda_DNA-bd_dom_sf"/>
</dbReference>
<dbReference type="EMBL" id="LLWF02000207">
    <property type="protein sequence ID" value="ONH81109.1"/>
    <property type="molecule type" value="Genomic_DNA"/>
</dbReference>
<dbReference type="PROSITE" id="PS50943">
    <property type="entry name" value="HTH_CROC1"/>
    <property type="match status" value="1"/>
</dbReference>
<accession>A0A1S8CZF8</accession>
<gene>
    <name evidence="3" type="ORF">APZ41_021700</name>
</gene>
<evidence type="ECO:0000313" key="4">
    <source>
        <dbReference type="Proteomes" id="UP000054844"/>
    </source>
</evidence>
<protein>
    <recommendedName>
        <fullName evidence="2">HTH cro/C1-type domain-containing protein</fullName>
    </recommendedName>
</protein>
<reference evidence="3" key="1">
    <citation type="submission" date="2016-12" db="EMBL/GenBank/DDBJ databases">
        <title>Draft genome sequence of Roseomonas mucosa strain AU37, isolated from a peripheral intravenous catheter.</title>
        <authorList>
            <person name="Choudhury M.A."/>
            <person name="Sidjabat H.E."/>
            <person name="Wailan A.M."/>
            <person name="Zhang L."/>
            <person name="Marsh N.M."/>
            <person name="Rickard C.M."/>
            <person name="Davies M."/>
            <person name="Mcmillan D.J."/>
        </authorList>
    </citation>
    <scope>NUCLEOTIDE SEQUENCE [LARGE SCALE GENOMIC DNA]</scope>
    <source>
        <strain evidence="3">AU37</strain>
    </source>
</reference>
<organism evidence="3 4">
    <name type="scientific">Roseomonas mucosa</name>
    <dbReference type="NCBI Taxonomy" id="207340"/>
    <lineage>
        <taxon>Bacteria</taxon>
        <taxon>Pseudomonadati</taxon>
        <taxon>Pseudomonadota</taxon>
        <taxon>Alphaproteobacteria</taxon>
        <taxon>Acetobacterales</taxon>
        <taxon>Roseomonadaceae</taxon>
        <taxon>Roseomonas</taxon>
    </lineage>
</organism>
<name>A0A1S8CZF8_9PROT</name>
<sequence>MELAHRLRTERERRNLQQADVAAAVGVVRATITQWESGSKVPGRRHVETLAAFYKVSLDDLMGRSGGSDEIKGKTPEEEVVLLMRRASPRVQDAVLTLLRSSVPPIE</sequence>